<reference evidence="4 5" key="1">
    <citation type="submission" date="2020-07" db="EMBL/GenBank/DDBJ databases">
        <title>Sequencing the genomes of 1000 actinobacteria strains.</title>
        <authorList>
            <person name="Klenk H.-P."/>
        </authorList>
    </citation>
    <scope>NUCLEOTIDE SEQUENCE [LARGE SCALE GENOMIC DNA]</scope>
    <source>
        <strain evidence="4 5">DSM 18248</strain>
    </source>
</reference>
<evidence type="ECO:0000256" key="1">
    <source>
        <dbReference type="ARBA" id="ARBA00022527"/>
    </source>
</evidence>
<keyword evidence="1" id="KW-0808">Transferase</keyword>
<name>A0A7Z0C0G7_9ACTN</name>
<dbReference type="RefSeq" id="WP_179529737.1">
    <property type="nucleotide sequence ID" value="NZ_BAAAPP010000002.1"/>
</dbReference>
<feature type="domain" description="Histidine kinase/HSP90-like ATPase" evidence="3">
    <location>
        <begin position="34"/>
        <end position="125"/>
    </location>
</feature>
<dbReference type="InterPro" id="IPR036890">
    <property type="entry name" value="HATPase_C_sf"/>
</dbReference>
<evidence type="ECO:0000259" key="3">
    <source>
        <dbReference type="Pfam" id="PF13581"/>
    </source>
</evidence>
<dbReference type="InterPro" id="IPR003594">
    <property type="entry name" value="HATPase_dom"/>
</dbReference>
<feature type="region of interest" description="Disordered" evidence="2">
    <location>
        <begin position="289"/>
        <end position="320"/>
    </location>
</feature>
<dbReference type="AlphaFoldDB" id="A0A7Z0C0G7"/>
<evidence type="ECO:0000256" key="2">
    <source>
        <dbReference type="SAM" id="MobiDB-lite"/>
    </source>
</evidence>
<dbReference type="CDD" id="cd16936">
    <property type="entry name" value="HATPase_RsbW-like"/>
    <property type="match status" value="1"/>
</dbReference>
<keyword evidence="5" id="KW-1185">Reference proteome</keyword>
<keyword evidence="1" id="KW-0723">Serine/threonine-protein kinase</keyword>
<sequence length="320" mass="35486">MPLNRPALSLGGGPRGVQDARQWVVQTCLDIDRPELVECAELGVSELVTNALLHGEAPIQVRVRGTRQHPRVEVRDGSQERPVLPSDEDEDEDVLLTFGRGLSIVARCADAWGAEIERDGKVVWFAPADSFADDRGVPGVITGVAAAADELPEDATSVVVRDVPVEAFLAFGRHFSELRREVRLLSLAHESDYPLAKDLSDLFGDLDRHLRVGTDETPVLLAQEDGQESVDLEIVVARSAGRTIERFISLLDLADEFCRQQRLLSLARSPEQHAFQEWYLGELVRQTRGEPSLPRPRAARTQRPEHRHAGTPHLAARRYG</sequence>
<dbReference type="PANTHER" id="PTHR35526:SF3">
    <property type="entry name" value="ANTI-SIGMA-F FACTOR RSBW"/>
    <property type="match status" value="1"/>
</dbReference>
<feature type="region of interest" description="Disordered" evidence="2">
    <location>
        <begin position="66"/>
        <end position="90"/>
    </location>
</feature>
<dbReference type="EMBL" id="JACBZI010000001">
    <property type="protein sequence ID" value="NYI08650.1"/>
    <property type="molecule type" value="Genomic_DNA"/>
</dbReference>
<proteinExistence type="predicted"/>
<gene>
    <name evidence="4" type="ORF">BKA05_000165</name>
</gene>
<evidence type="ECO:0000313" key="5">
    <source>
        <dbReference type="Proteomes" id="UP000537326"/>
    </source>
</evidence>
<organism evidence="4 5">
    <name type="scientific">Nocardioides marinus</name>
    <dbReference type="NCBI Taxonomy" id="374514"/>
    <lineage>
        <taxon>Bacteria</taxon>
        <taxon>Bacillati</taxon>
        <taxon>Actinomycetota</taxon>
        <taxon>Actinomycetes</taxon>
        <taxon>Propionibacteriales</taxon>
        <taxon>Nocardioidaceae</taxon>
        <taxon>Nocardioides</taxon>
    </lineage>
</organism>
<comment type="caution">
    <text evidence="4">The sequence shown here is derived from an EMBL/GenBank/DDBJ whole genome shotgun (WGS) entry which is preliminary data.</text>
</comment>
<keyword evidence="1" id="KW-0418">Kinase</keyword>
<accession>A0A7Z0C0G7</accession>
<dbReference type="InterPro" id="IPR050267">
    <property type="entry name" value="Anti-sigma-factor_SerPK"/>
</dbReference>
<feature type="compositionally biased region" description="Basic and acidic residues" evidence="2">
    <location>
        <begin position="70"/>
        <end position="79"/>
    </location>
</feature>
<evidence type="ECO:0000313" key="4">
    <source>
        <dbReference type="EMBL" id="NYI08650.1"/>
    </source>
</evidence>
<dbReference type="Proteomes" id="UP000537326">
    <property type="component" value="Unassembled WGS sequence"/>
</dbReference>
<feature type="compositionally biased region" description="Basic residues" evidence="2">
    <location>
        <begin position="309"/>
        <end position="320"/>
    </location>
</feature>
<protein>
    <submittedName>
        <fullName evidence="4">Anti-sigma regulatory factor (Ser/Thr protein kinase)</fullName>
    </submittedName>
</protein>
<dbReference type="SUPFAM" id="SSF55874">
    <property type="entry name" value="ATPase domain of HSP90 chaperone/DNA topoisomerase II/histidine kinase"/>
    <property type="match status" value="1"/>
</dbReference>
<dbReference type="Pfam" id="PF13581">
    <property type="entry name" value="HATPase_c_2"/>
    <property type="match status" value="1"/>
</dbReference>
<dbReference type="PANTHER" id="PTHR35526">
    <property type="entry name" value="ANTI-SIGMA-F FACTOR RSBW-RELATED"/>
    <property type="match status" value="1"/>
</dbReference>
<dbReference type="GO" id="GO:0004674">
    <property type="term" value="F:protein serine/threonine kinase activity"/>
    <property type="evidence" value="ECO:0007669"/>
    <property type="project" value="UniProtKB-KW"/>
</dbReference>
<dbReference type="Gene3D" id="3.30.565.10">
    <property type="entry name" value="Histidine kinase-like ATPase, C-terminal domain"/>
    <property type="match status" value="1"/>
</dbReference>